<feature type="compositionally biased region" description="Basic and acidic residues" evidence="1">
    <location>
        <begin position="118"/>
        <end position="127"/>
    </location>
</feature>
<dbReference type="AlphaFoldDB" id="A0A1Y2BDG1"/>
<feature type="compositionally biased region" description="Low complexity" evidence="1">
    <location>
        <begin position="1"/>
        <end position="17"/>
    </location>
</feature>
<dbReference type="InterPro" id="IPR011989">
    <property type="entry name" value="ARM-like"/>
</dbReference>
<dbReference type="Proteomes" id="UP000193986">
    <property type="component" value="Unassembled WGS sequence"/>
</dbReference>
<sequence length="860" mass="93839">MRSSSSSEISPAAIGSSTRLSRRTYSKRASTHVQKRKLENDEGTSDGSETDEDDLTRTLGQSGNKRSRTGISRASPSPQTPRDKPARHSRTIDRTDTRPAKSSSSLSTMPSSPSSSSERIKRTKSEQVPKAAESDNLVMNRQLEAPKTPQRSTTKRVPLTPGSSPRDLSVLFAAVSPGKLEEGISPRPGGMRRMLSKSRSAASSLISPSRNARNTSSYDNDDAGPSTPSRHLLRTQSLPDSPSKSSPMSRTEQVSLLVPSAGEHETSGGRAKRTYGKNRTILGEVAAESTATDNDKPVNEEIVKESYAELRKKYEVDNSVFDVDGSGSQDFWLARAPQVASDMRSKGENRRFMDEITYLTDGIADPLQSMSLKQSSSLDILEKMQDDDWLGKMNVCGQVERVWEMLYAARGTGDEIMDVICLVYLAALAKSGSSLSLILHSHPSSCLRLLVEQHERRQGLLDGGSKAKLWASKLRNLSQNIFPSASKSMSRTLALYMLQGMCNENDLVTFSRDFGETRVLAKVLKSFSADIKVLGDRFNLYEKGLDLFPDDGRVNLQDALLCLRIISSAVLYLPVERDWLADRSEDFGTALVGCLIVSTEVALSGGEAAQTAAECSIESLKILANLANLSQTWAGAIISSAGGITSVFRLILHRDILISRLQVKDEGDHVDETQTTEVEDVNLDLGDNASSDEIRSLCLAIMTSAIVADVSSANDISSLKLARECIGRPHCFRVCKCDDATSLPSYLAWIYIEQDNEAAEQDQQVNEVLKGYTALLLAKLMVGSEQAKKIVLDLLPGTDSRSKLKQLASSLSELKELQSAVHRKLSTANDDDIGEAIETENEDDILSTALSELLGLIEQE</sequence>
<feature type="compositionally biased region" description="Basic residues" evidence="1">
    <location>
        <begin position="20"/>
        <end position="35"/>
    </location>
</feature>
<feature type="compositionally biased region" description="Basic and acidic residues" evidence="1">
    <location>
        <begin position="81"/>
        <end position="99"/>
    </location>
</feature>
<accession>A0A1Y2BDG1</accession>
<dbReference type="EMBL" id="MCFC01000008">
    <property type="protein sequence ID" value="ORY32814.1"/>
    <property type="molecule type" value="Genomic_DNA"/>
</dbReference>
<dbReference type="InParanoid" id="A0A1Y2BDG1"/>
<feature type="region of interest" description="Disordered" evidence="1">
    <location>
        <begin position="1"/>
        <end position="275"/>
    </location>
</feature>
<dbReference type="STRING" id="71784.A0A1Y2BDG1"/>
<evidence type="ECO:0000313" key="4">
    <source>
        <dbReference type="Proteomes" id="UP000193986"/>
    </source>
</evidence>
<dbReference type="InterPro" id="IPR022771">
    <property type="entry name" value="WAPL_C"/>
</dbReference>
<proteinExistence type="predicted"/>
<reference evidence="3 4" key="1">
    <citation type="submission" date="2016-07" db="EMBL/GenBank/DDBJ databases">
        <title>Pervasive Adenine N6-methylation of Active Genes in Fungi.</title>
        <authorList>
            <consortium name="DOE Joint Genome Institute"/>
            <person name="Mondo S.J."/>
            <person name="Dannebaum R.O."/>
            <person name="Kuo R.C."/>
            <person name="Labutti K."/>
            <person name="Haridas S."/>
            <person name="Kuo A."/>
            <person name="Salamov A."/>
            <person name="Ahrendt S.R."/>
            <person name="Lipzen A."/>
            <person name="Sullivan W."/>
            <person name="Andreopoulos W.B."/>
            <person name="Clum A."/>
            <person name="Lindquist E."/>
            <person name="Daum C."/>
            <person name="Ramamoorthy G.K."/>
            <person name="Gryganskyi A."/>
            <person name="Culley D."/>
            <person name="Magnuson J.K."/>
            <person name="James T.Y."/>
            <person name="O'Malley M.A."/>
            <person name="Stajich J.E."/>
            <person name="Spatafora J.W."/>
            <person name="Visel A."/>
            <person name="Grigoriev I.V."/>
        </authorList>
    </citation>
    <scope>NUCLEOTIDE SEQUENCE [LARGE SCALE GENOMIC DNA]</scope>
    <source>
        <strain evidence="3 4">68-887.2</strain>
    </source>
</reference>
<dbReference type="Pfam" id="PF07814">
    <property type="entry name" value="WAPL"/>
    <property type="match status" value="1"/>
</dbReference>
<protein>
    <recommendedName>
        <fullName evidence="2">Wings apart-like protein C-terminal domain-containing protein</fullName>
    </recommendedName>
</protein>
<feature type="domain" description="Wings apart-like protein C-terminal" evidence="2">
    <location>
        <begin position="341"/>
        <end position="650"/>
    </location>
</feature>
<feature type="compositionally biased region" description="Polar residues" evidence="1">
    <location>
        <begin position="226"/>
        <end position="254"/>
    </location>
</feature>
<name>A0A1Y2BDG1_9TREE</name>
<feature type="compositionally biased region" description="Polar residues" evidence="1">
    <location>
        <begin position="58"/>
        <end position="77"/>
    </location>
</feature>
<evidence type="ECO:0000259" key="2">
    <source>
        <dbReference type="Pfam" id="PF07814"/>
    </source>
</evidence>
<comment type="caution">
    <text evidence="3">The sequence shown here is derived from an EMBL/GenBank/DDBJ whole genome shotgun (WGS) entry which is preliminary data.</text>
</comment>
<feature type="compositionally biased region" description="Low complexity" evidence="1">
    <location>
        <begin position="102"/>
        <end position="117"/>
    </location>
</feature>
<dbReference type="OrthoDB" id="78088at2759"/>
<dbReference type="Gene3D" id="1.25.10.10">
    <property type="entry name" value="Leucine-rich Repeat Variant"/>
    <property type="match status" value="1"/>
</dbReference>
<evidence type="ECO:0000256" key="1">
    <source>
        <dbReference type="SAM" id="MobiDB-lite"/>
    </source>
</evidence>
<organism evidence="3 4">
    <name type="scientific">Naematelia encephala</name>
    <dbReference type="NCBI Taxonomy" id="71784"/>
    <lineage>
        <taxon>Eukaryota</taxon>
        <taxon>Fungi</taxon>
        <taxon>Dikarya</taxon>
        <taxon>Basidiomycota</taxon>
        <taxon>Agaricomycotina</taxon>
        <taxon>Tremellomycetes</taxon>
        <taxon>Tremellales</taxon>
        <taxon>Naemateliaceae</taxon>
        <taxon>Naematelia</taxon>
    </lineage>
</organism>
<feature type="compositionally biased region" description="Acidic residues" evidence="1">
    <location>
        <begin position="41"/>
        <end position="54"/>
    </location>
</feature>
<evidence type="ECO:0000313" key="3">
    <source>
        <dbReference type="EMBL" id="ORY32814.1"/>
    </source>
</evidence>
<gene>
    <name evidence="3" type="ORF">BCR39DRAFT_521738</name>
</gene>
<feature type="compositionally biased region" description="Low complexity" evidence="1">
    <location>
        <begin position="191"/>
        <end position="210"/>
    </location>
</feature>
<keyword evidence="4" id="KW-1185">Reference proteome</keyword>